<dbReference type="RefSeq" id="XP_025829566.1">
    <property type="nucleotide sequence ID" value="XM_025973781.1"/>
</dbReference>
<evidence type="ECO:0000256" key="4">
    <source>
        <dbReference type="ARBA" id="ARBA00022729"/>
    </source>
</evidence>
<dbReference type="GO" id="GO:0005576">
    <property type="term" value="C:extracellular region"/>
    <property type="evidence" value="ECO:0007669"/>
    <property type="project" value="UniProtKB-SubCell"/>
</dbReference>
<dbReference type="Gene3D" id="2.120.10.30">
    <property type="entry name" value="TolB, C-terminal domain"/>
    <property type="match status" value="1"/>
</dbReference>
<gene>
    <name evidence="8" type="primary">LOC112904238</name>
</gene>
<organism evidence="7 8">
    <name type="scientific">Agrilus planipennis</name>
    <name type="common">Emerald ash borer</name>
    <name type="synonym">Agrilus marcopoli</name>
    <dbReference type="NCBI Taxonomy" id="224129"/>
    <lineage>
        <taxon>Eukaryota</taxon>
        <taxon>Metazoa</taxon>
        <taxon>Ecdysozoa</taxon>
        <taxon>Arthropoda</taxon>
        <taxon>Hexapoda</taxon>
        <taxon>Insecta</taxon>
        <taxon>Pterygota</taxon>
        <taxon>Neoptera</taxon>
        <taxon>Endopterygota</taxon>
        <taxon>Coleoptera</taxon>
        <taxon>Polyphaga</taxon>
        <taxon>Elateriformia</taxon>
        <taxon>Buprestoidea</taxon>
        <taxon>Buprestidae</taxon>
        <taxon>Agrilinae</taxon>
        <taxon>Agrilus</taxon>
    </lineage>
</organism>
<dbReference type="AlphaFoldDB" id="A0A7F5QWP8"/>
<evidence type="ECO:0000313" key="8">
    <source>
        <dbReference type="RefSeq" id="XP_025829566.1"/>
    </source>
</evidence>
<reference evidence="8" key="1">
    <citation type="submission" date="2025-08" db="UniProtKB">
        <authorList>
            <consortium name="RefSeq"/>
        </authorList>
    </citation>
    <scope>IDENTIFICATION</scope>
    <source>
        <tissue evidence="8">Entire body</tissue>
    </source>
</reference>
<evidence type="ECO:0000256" key="2">
    <source>
        <dbReference type="ARBA" id="ARBA00009127"/>
    </source>
</evidence>
<evidence type="ECO:0000256" key="1">
    <source>
        <dbReference type="ARBA" id="ARBA00004613"/>
    </source>
</evidence>
<keyword evidence="5" id="KW-0325">Glycoprotein</keyword>
<comment type="subcellular location">
    <subcellularLocation>
        <location evidence="1">Secreted</location>
    </subcellularLocation>
</comment>
<keyword evidence="7" id="KW-1185">Reference proteome</keyword>
<evidence type="ECO:0000256" key="5">
    <source>
        <dbReference type="ARBA" id="ARBA00023180"/>
    </source>
</evidence>
<keyword evidence="4 6" id="KW-0732">Signal</keyword>
<keyword evidence="3" id="KW-0964">Secreted</keyword>
<name>A0A7F5QWP8_AGRPL</name>
<dbReference type="GeneID" id="112904238"/>
<dbReference type="InParanoid" id="A0A7F5QWP8"/>
<accession>A0A7F5QWP8</accession>
<dbReference type="InterPro" id="IPR017996">
    <property type="entry name" value="MRJP/yellow-related"/>
</dbReference>
<dbReference type="InterPro" id="IPR011042">
    <property type="entry name" value="6-blade_b-propeller_TolB-like"/>
</dbReference>
<proteinExistence type="inferred from homology"/>
<feature type="chain" id="PRO_5028895223" evidence="6">
    <location>
        <begin position="31"/>
        <end position="151"/>
    </location>
</feature>
<comment type="similarity">
    <text evidence="2">Belongs to the major royal jelly protein family.</text>
</comment>
<dbReference type="PANTHER" id="PTHR10009">
    <property type="entry name" value="PROTEIN YELLOW-RELATED"/>
    <property type="match status" value="1"/>
</dbReference>
<evidence type="ECO:0000313" key="7">
    <source>
        <dbReference type="Proteomes" id="UP000192223"/>
    </source>
</evidence>
<feature type="signal peptide" evidence="6">
    <location>
        <begin position="1"/>
        <end position="30"/>
    </location>
</feature>
<dbReference type="Proteomes" id="UP000192223">
    <property type="component" value="Unplaced"/>
</dbReference>
<evidence type="ECO:0000256" key="3">
    <source>
        <dbReference type="ARBA" id="ARBA00022525"/>
    </source>
</evidence>
<protein>
    <submittedName>
        <fullName evidence="8">Protein yellow-like</fullName>
    </submittedName>
</protein>
<evidence type="ECO:0000256" key="6">
    <source>
        <dbReference type="SAM" id="SignalP"/>
    </source>
</evidence>
<dbReference type="KEGG" id="apln:112904238"/>
<dbReference type="OrthoDB" id="7776143at2759"/>
<sequence>MTRSTEAFIGSKWLCIILGMSASTWTLSESIPNRNAAKIREVFRWKQIEFDYPSESARQQAIDNGDFIPGRSLPIDVDVYYGRPGQTKKIFIAMPRMQSGHPATIGTVTDKTTADGNPIVKPYPSWNWHKNLIDCPPDRIVSVFRMMVRKP</sequence>
<dbReference type="PANTHER" id="PTHR10009:SF7">
    <property type="entry name" value="GH10609P-RELATED"/>
    <property type="match status" value="1"/>
</dbReference>